<dbReference type="EMBL" id="CP042875">
    <property type="protein sequence ID" value="QEF20105.1"/>
    <property type="molecule type" value="Genomic_DNA"/>
</dbReference>
<gene>
    <name evidence="1" type="ORF">FRY47_27720</name>
</gene>
<reference evidence="1" key="1">
    <citation type="submission" date="2019-08" db="EMBL/GenBank/DDBJ databases">
        <title>Antibiosis Participates in the Biocontrol of Bucillus cereus 0-9 Against Rice Sheath Blight.</title>
        <authorList>
            <person name="Wang G."/>
            <person name="Liu F."/>
        </authorList>
    </citation>
    <scope>NUCLEOTIDE SEQUENCE</scope>
    <source>
        <strain evidence="1">09</strain>
        <plasmid evidence="1">unnamed1</plasmid>
    </source>
</reference>
<organism evidence="1">
    <name type="scientific">Bacillus cereus</name>
    <dbReference type="NCBI Taxonomy" id="1396"/>
    <lineage>
        <taxon>Bacteria</taxon>
        <taxon>Bacillati</taxon>
        <taxon>Bacillota</taxon>
        <taxon>Bacilli</taxon>
        <taxon>Bacillales</taxon>
        <taxon>Bacillaceae</taxon>
        <taxon>Bacillus</taxon>
        <taxon>Bacillus cereus group</taxon>
    </lineage>
</organism>
<evidence type="ECO:0000313" key="1">
    <source>
        <dbReference type="EMBL" id="QEF20105.1"/>
    </source>
</evidence>
<dbReference type="RefSeq" id="WP_168455152.1">
    <property type="nucleotide sequence ID" value="NZ_CP042875.1"/>
</dbReference>
<accession>A0A5B9I0F2</accession>
<dbReference type="AlphaFoldDB" id="A0A5B9I0F2"/>
<sequence length="86" mass="10221">MVKQRWKKTKDTKGWLYDICQDLTVVEKDYKPEVCCSSYECGCYGMPNNAVVCKKCIKQHTFKLKLNLRKNSKRGFHKRKIEVYLP</sequence>
<keyword evidence="1" id="KW-0614">Plasmid</keyword>
<protein>
    <submittedName>
        <fullName evidence="1">Uncharacterized protein</fullName>
    </submittedName>
</protein>
<proteinExistence type="predicted"/>
<name>A0A5B9I0F2_BACCE</name>
<geneLocation type="plasmid" evidence="1">
    <name>unnamed1</name>
</geneLocation>